<protein>
    <submittedName>
        <fullName evidence="1">Uncharacterized protein</fullName>
    </submittedName>
</protein>
<comment type="caution">
    <text evidence="1">The sequence shown here is derived from an EMBL/GenBank/DDBJ whole genome shotgun (WGS) entry which is preliminary data.</text>
</comment>
<dbReference type="Proteomes" id="UP000033882">
    <property type="component" value="Unassembled WGS sequence"/>
</dbReference>
<evidence type="ECO:0000313" key="2">
    <source>
        <dbReference type="Proteomes" id="UP000033882"/>
    </source>
</evidence>
<reference evidence="1 2" key="1">
    <citation type="journal article" date="2015" name="Nature">
        <title>rRNA introns, odd ribosomes, and small enigmatic genomes across a large radiation of phyla.</title>
        <authorList>
            <person name="Brown C.T."/>
            <person name="Hug L.A."/>
            <person name="Thomas B.C."/>
            <person name="Sharon I."/>
            <person name="Castelle C.J."/>
            <person name="Singh A."/>
            <person name="Wilkins M.J."/>
            <person name="Williams K.H."/>
            <person name="Banfield J.F."/>
        </authorList>
    </citation>
    <scope>NUCLEOTIDE SEQUENCE [LARGE SCALE GENOMIC DNA]</scope>
</reference>
<proteinExistence type="predicted"/>
<accession>A0A0G1U605</accession>
<organism evidence="1 2">
    <name type="scientific">Candidatus Wolfebacteria bacterium GW2011_GWA2_47_9b</name>
    <dbReference type="NCBI Taxonomy" id="1619005"/>
    <lineage>
        <taxon>Bacteria</taxon>
        <taxon>Candidatus Wolfeibacteriota</taxon>
    </lineage>
</organism>
<dbReference type="EMBL" id="LCPB01000014">
    <property type="protein sequence ID" value="KKU89499.1"/>
    <property type="molecule type" value="Genomic_DNA"/>
</dbReference>
<sequence length="197" mass="21806">MNVFRKELQALLKAARRESAVGGRAALDKRARKLFDMYLGGGDIYATDESVCGELLHITVDPKGVAVMYHVGGRLWRRDAGGRIYYETLGGPGRSFKFMPHLEDDVVTAADFFAVGFPYLEERLALVPMDEGTVAVVKGDVHPIFSIDALDRVTPDSIHDMRIFSSGELADKVCLLFEELVSDADGAWDRVFYALNS</sequence>
<dbReference type="AlphaFoldDB" id="A0A0G1U605"/>
<gene>
    <name evidence="1" type="ORF">UY19_C0014G0099</name>
</gene>
<name>A0A0G1U605_9BACT</name>
<evidence type="ECO:0000313" key="1">
    <source>
        <dbReference type="EMBL" id="KKU89499.1"/>
    </source>
</evidence>